<keyword evidence="2" id="KW-0347">Helicase</keyword>
<evidence type="ECO:0000313" key="2">
    <source>
        <dbReference type="EMBL" id="KAF0691258.1"/>
    </source>
</evidence>
<gene>
    <name evidence="2" type="ORF">FWK35_00036960</name>
</gene>
<dbReference type="InterPro" id="IPR027417">
    <property type="entry name" value="P-loop_NTPase"/>
</dbReference>
<dbReference type="EMBL" id="VUJU01016011">
    <property type="protein sequence ID" value="KAF0691258.1"/>
    <property type="molecule type" value="Genomic_DNA"/>
</dbReference>
<protein>
    <submittedName>
        <fullName evidence="2">SF3 helicase domain-containing protein</fullName>
    </submittedName>
</protein>
<evidence type="ECO:0000313" key="3">
    <source>
        <dbReference type="Proteomes" id="UP000478052"/>
    </source>
</evidence>
<sequence>MIPTGKYLQNICAGLKSIGQSWEANFTDIIDGSFPVTIEDLFKYYPTCPPDGFINIKEFYLNPILNKYDETDRNIRLQLRNWCNVVRDWDIFDFNTYYHTSGVKPYFNAYSRTSTSVYYSVENSLRIANELLLYQFENDEILIKHFLNTLYNVLDKKIPNPPSAGKNFFFVAVASYFLNYGMFGTANKNNNFTWADGEGKRLVIWNEPNSLFTYRKNERTIRGGYY</sequence>
<feature type="domain" description="Parvovirus non-structural protein 1 helicase" evidence="1">
    <location>
        <begin position="160"/>
        <end position="224"/>
    </location>
</feature>
<keyword evidence="2" id="KW-0378">Hydrolase</keyword>
<comment type="caution">
    <text evidence="2">The sequence shown here is derived from an EMBL/GenBank/DDBJ whole genome shotgun (WGS) entry which is preliminary data.</text>
</comment>
<dbReference type="Pfam" id="PF01057">
    <property type="entry name" value="Parvo_NS1"/>
    <property type="match status" value="1"/>
</dbReference>
<proteinExistence type="predicted"/>
<dbReference type="InterPro" id="IPR001257">
    <property type="entry name" value="Parvovirus_NS1_helicase"/>
</dbReference>
<dbReference type="SUPFAM" id="SSF52540">
    <property type="entry name" value="P-loop containing nucleoside triphosphate hydrolases"/>
    <property type="match status" value="1"/>
</dbReference>
<keyword evidence="2" id="KW-0067">ATP-binding</keyword>
<dbReference type="GO" id="GO:0004386">
    <property type="term" value="F:helicase activity"/>
    <property type="evidence" value="ECO:0007669"/>
    <property type="project" value="UniProtKB-KW"/>
</dbReference>
<name>A0A6G0VJL7_APHCR</name>
<keyword evidence="2" id="KW-0547">Nucleotide-binding</keyword>
<dbReference type="OrthoDB" id="6621717at2759"/>
<dbReference type="Gene3D" id="3.40.50.300">
    <property type="entry name" value="P-loop containing nucleotide triphosphate hydrolases"/>
    <property type="match status" value="1"/>
</dbReference>
<organism evidence="2 3">
    <name type="scientific">Aphis craccivora</name>
    <name type="common">Cowpea aphid</name>
    <dbReference type="NCBI Taxonomy" id="307492"/>
    <lineage>
        <taxon>Eukaryota</taxon>
        <taxon>Metazoa</taxon>
        <taxon>Ecdysozoa</taxon>
        <taxon>Arthropoda</taxon>
        <taxon>Hexapoda</taxon>
        <taxon>Insecta</taxon>
        <taxon>Pterygota</taxon>
        <taxon>Neoptera</taxon>
        <taxon>Paraneoptera</taxon>
        <taxon>Hemiptera</taxon>
        <taxon>Sternorrhyncha</taxon>
        <taxon>Aphidomorpha</taxon>
        <taxon>Aphidoidea</taxon>
        <taxon>Aphididae</taxon>
        <taxon>Aphidini</taxon>
        <taxon>Aphis</taxon>
        <taxon>Aphis</taxon>
    </lineage>
</organism>
<evidence type="ECO:0000259" key="1">
    <source>
        <dbReference type="Pfam" id="PF01057"/>
    </source>
</evidence>
<accession>A0A6G0VJL7</accession>
<keyword evidence="3" id="KW-1185">Reference proteome</keyword>
<reference evidence="2 3" key="1">
    <citation type="submission" date="2019-08" db="EMBL/GenBank/DDBJ databases">
        <title>Whole genome of Aphis craccivora.</title>
        <authorList>
            <person name="Voronova N.V."/>
            <person name="Shulinski R.S."/>
            <person name="Bandarenka Y.V."/>
            <person name="Zhorov D.G."/>
            <person name="Warner D."/>
        </authorList>
    </citation>
    <scope>NUCLEOTIDE SEQUENCE [LARGE SCALE GENOMIC DNA]</scope>
    <source>
        <strain evidence="2">180601</strain>
        <tissue evidence="2">Whole Body</tissue>
    </source>
</reference>
<dbReference type="GO" id="GO:0019079">
    <property type="term" value="P:viral genome replication"/>
    <property type="evidence" value="ECO:0007669"/>
    <property type="project" value="InterPro"/>
</dbReference>
<dbReference type="AlphaFoldDB" id="A0A6G0VJL7"/>
<dbReference type="Proteomes" id="UP000478052">
    <property type="component" value="Unassembled WGS sequence"/>
</dbReference>